<accession>A0A9D2BMY0</accession>
<gene>
    <name evidence="2" type="ORF">H9980_08545</name>
</gene>
<dbReference type="AlphaFoldDB" id="A0A9D2BMY0"/>
<comment type="similarity">
    <text evidence="1">Belongs to the cycloisomerase 2 family.</text>
</comment>
<reference evidence="2" key="1">
    <citation type="journal article" date="2021" name="PeerJ">
        <title>Extensive microbial diversity within the chicken gut microbiome revealed by metagenomics and culture.</title>
        <authorList>
            <person name="Gilroy R."/>
            <person name="Ravi A."/>
            <person name="Getino M."/>
            <person name="Pursley I."/>
            <person name="Horton D.L."/>
            <person name="Alikhan N.F."/>
            <person name="Baker D."/>
            <person name="Gharbi K."/>
            <person name="Hall N."/>
            <person name="Watson M."/>
            <person name="Adriaenssens E.M."/>
            <person name="Foster-Nyarko E."/>
            <person name="Jarju S."/>
            <person name="Secka A."/>
            <person name="Antonio M."/>
            <person name="Oren A."/>
            <person name="Chaudhuri R.R."/>
            <person name="La Ragione R."/>
            <person name="Hildebrand F."/>
            <person name="Pallen M.J."/>
        </authorList>
    </citation>
    <scope>NUCLEOTIDE SEQUENCE</scope>
    <source>
        <strain evidence="2">ChiGjej1B1-14440</strain>
    </source>
</reference>
<dbReference type="InterPro" id="IPR019405">
    <property type="entry name" value="Lactonase_7-beta_prop"/>
</dbReference>
<evidence type="ECO:0000256" key="1">
    <source>
        <dbReference type="ARBA" id="ARBA00005564"/>
    </source>
</evidence>
<proteinExistence type="inferred from homology"/>
<dbReference type="InterPro" id="IPR050282">
    <property type="entry name" value="Cycloisomerase_2"/>
</dbReference>
<dbReference type="GO" id="GO:0017057">
    <property type="term" value="F:6-phosphogluconolactonase activity"/>
    <property type="evidence" value="ECO:0007669"/>
    <property type="project" value="TreeGrafter"/>
</dbReference>
<dbReference type="EMBL" id="DXET01000187">
    <property type="protein sequence ID" value="HIX82001.1"/>
    <property type="molecule type" value="Genomic_DNA"/>
</dbReference>
<sequence>MALFGLFGKKRITESFFVNSYGNDQTRGLYTFQVDVENGEILYKKFFKTPSDPIYSFNYGRFVCVTYKNRSGTQGDGGICSYAATSDILALVSHISDNGKTYVHACTNGDHETADRLYAVDYYNSEILVARIEKKKLIAPCFRYQLEGHSIDPKRQNQPHPCYVDFTPDKQRLIVVDLGLDKVLLFKMIDREIALDEEHSFDLQPGSGPNKILFNKAGTIAYVLNELSCTINVYKYNDLNFELIQTIDTYPKEGYEDIPSTASQMIFSEKEERLYVTNCGHDSLSLFIIDKETGMLTYKDFVDTSPNPRDLKIFKDRWIVVVCQKGGVVESYEYREERGGMLFETKYSYMVNEPVCITKFETIY</sequence>
<comment type="caution">
    <text evidence="2">The sequence shown here is derived from an EMBL/GenBank/DDBJ whole genome shotgun (WGS) entry which is preliminary data.</text>
</comment>
<dbReference type="Proteomes" id="UP000886724">
    <property type="component" value="Unassembled WGS sequence"/>
</dbReference>
<protein>
    <submittedName>
        <fullName evidence="2">Lactonase family protein</fullName>
    </submittedName>
</protein>
<dbReference type="Gene3D" id="2.130.10.10">
    <property type="entry name" value="YVTN repeat-like/Quinoprotein amine dehydrogenase"/>
    <property type="match status" value="1"/>
</dbReference>
<organism evidence="2 3">
    <name type="scientific">Candidatus Erysipelatoclostridium merdavium</name>
    <dbReference type="NCBI Taxonomy" id="2838566"/>
    <lineage>
        <taxon>Bacteria</taxon>
        <taxon>Bacillati</taxon>
        <taxon>Bacillota</taxon>
        <taxon>Erysipelotrichia</taxon>
        <taxon>Erysipelotrichales</taxon>
        <taxon>Erysipelotrichales incertae sedis</taxon>
    </lineage>
</organism>
<name>A0A9D2BMY0_9FIRM</name>
<reference evidence="2" key="2">
    <citation type="submission" date="2021-04" db="EMBL/GenBank/DDBJ databases">
        <authorList>
            <person name="Gilroy R."/>
        </authorList>
    </citation>
    <scope>NUCLEOTIDE SEQUENCE</scope>
    <source>
        <strain evidence="2">ChiGjej1B1-14440</strain>
    </source>
</reference>
<dbReference type="Pfam" id="PF10282">
    <property type="entry name" value="Lactonase"/>
    <property type="match status" value="1"/>
</dbReference>
<dbReference type="PANTHER" id="PTHR30344:SF1">
    <property type="entry name" value="6-PHOSPHOGLUCONOLACTONASE"/>
    <property type="match status" value="1"/>
</dbReference>
<dbReference type="InterPro" id="IPR015943">
    <property type="entry name" value="WD40/YVTN_repeat-like_dom_sf"/>
</dbReference>
<dbReference type="PANTHER" id="PTHR30344">
    <property type="entry name" value="6-PHOSPHOGLUCONOLACTONASE-RELATED"/>
    <property type="match status" value="1"/>
</dbReference>
<dbReference type="SUPFAM" id="SSF75011">
    <property type="entry name" value="3-carboxy-cis,cis-mucoante lactonizing enzyme"/>
    <property type="match status" value="1"/>
</dbReference>
<evidence type="ECO:0000313" key="2">
    <source>
        <dbReference type="EMBL" id="HIX82001.1"/>
    </source>
</evidence>
<evidence type="ECO:0000313" key="3">
    <source>
        <dbReference type="Proteomes" id="UP000886724"/>
    </source>
</evidence>